<dbReference type="GO" id="GO:0016616">
    <property type="term" value="F:oxidoreductase activity, acting on the CH-OH group of donors, NAD or NADP as acceptor"/>
    <property type="evidence" value="ECO:0007669"/>
    <property type="project" value="TreeGrafter"/>
</dbReference>
<dbReference type="STRING" id="595528.A0A0D2WV57"/>
<reference evidence="5" key="1">
    <citation type="submission" date="2011-02" db="EMBL/GenBank/DDBJ databases">
        <title>The Genome Sequence of Capsaspora owczarzaki ATCC 30864.</title>
        <authorList>
            <person name="Russ C."/>
            <person name="Cuomo C."/>
            <person name="Burger G."/>
            <person name="Gray M.W."/>
            <person name="Holland P.W.H."/>
            <person name="King N."/>
            <person name="Lang F.B.F."/>
            <person name="Roger A.J."/>
            <person name="Ruiz-Trillo I."/>
            <person name="Young S.K."/>
            <person name="Zeng Q."/>
            <person name="Gargeya S."/>
            <person name="Alvarado L."/>
            <person name="Berlin A."/>
            <person name="Chapman S.B."/>
            <person name="Chen Z."/>
            <person name="Freedman E."/>
            <person name="Gellesch M."/>
            <person name="Goldberg J."/>
            <person name="Griggs A."/>
            <person name="Gujja S."/>
            <person name="Heilman E."/>
            <person name="Heiman D."/>
            <person name="Howarth C."/>
            <person name="Mehta T."/>
            <person name="Neiman D."/>
            <person name="Pearson M."/>
            <person name="Roberts A."/>
            <person name="Saif S."/>
            <person name="Shea T."/>
            <person name="Shenoy N."/>
            <person name="Sisk P."/>
            <person name="Stolte C."/>
            <person name="Sykes S."/>
            <person name="White J."/>
            <person name="Yandava C."/>
            <person name="Haas B."/>
            <person name="Nusbaum C."/>
            <person name="Birren B."/>
        </authorList>
    </citation>
    <scope>NUCLEOTIDE SEQUENCE</scope>
    <source>
        <strain evidence="5">ATCC 30864</strain>
    </source>
</reference>
<dbReference type="OrthoDB" id="37659at2759"/>
<dbReference type="InterPro" id="IPR002347">
    <property type="entry name" value="SDR_fam"/>
</dbReference>
<comment type="similarity">
    <text evidence="1 3">Belongs to the short-chain dehydrogenases/reductases (SDR) family.</text>
</comment>
<dbReference type="PhylomeDB" id="A0A0D2WV57"/>
<dbReference type="InterPro" id="IPR020904">
    <property type="entry name" value="Sc_DH/Rdtase_CS"/>
</dbReference>
<dbReference type="InParanoid" id="A0A0D2WV57"/>
<evidence type="ECO:0000256" key="3">
    <source>
        <dbReference type="RuleBase" id="RU000363"/>
    </source>
</evidence>
<dbReference type="eggNOG" id="KOG4169">
    <property type="taxonomic scope" value="Eukaryota"/>
</dbReference>
<gene>
    <name evidence="4" type="ORF">CAOG_006929</name>
</gene>
<evidence type="ECO:0000256" key="1">
    <source>
        <dbReference type="ARBA" id="ARBA00006484"/>
    </source>
</evidence>
<dbReference type="PROSITE" id="PS00061">
    <property type="entry name" value="ADH_SHORT"/>
    <property type="match status" value="1"/>
</dbReference>
<organism evidence="4 5">
    <name type="scientific">Capsaspora owczarzaki (strain ATCC 30864)</name>
    <dbReference type="NCBI Taxonomy" id="595528"/>
    <lineage>
        <taxon>Eukaryota</taxon>
        <taxon>Filasterea</taxon>
        <taxon>Capsaspora</taxon>
    </lineage>
</organism>
<keyword evidence="5" id="KW-1185">Reference proteome</keyword>
<dbReference type="InterPro" id="IPR036291">
    <property type="entry name" value="NAD(P)-bd_dom_sf"/>
</dbReference>
<sequence>MQVALVDLDTNTGEKLSAELNAKYGSDRTAFIKCNVTKEAELEHAFSHTFKLFGRLDIVANNAGIAREPDWQLVIDINLTAVVAGSRLAITYMSAPHGNGGVIINTASMGGLIPMPYAPVYAATKAAVIQYSRSLGQAHENIRVNAICPSFTDTALVAEGKTMLPTVFGEVVAATGPLLSPELIATSMIAIVEDDSKNAAVMRVTNARGVDYQSYDGFLNKSTPLTPKL</sequence>
<name>A0A0D2WV57_CAPO3</name>
<dbReference type="GO" id="GO:0005737">
    <property type="term" value="C:cytoplasm"/>
    <property type="evidence" value="ECO:0007669"/>
    <property type="project" value="TreeGrafter"/>
</dbReference>
<dbReference type="PANTHER" id="PTHR44229">
    <property type="entry name" value="15-HYDROXYPROSTAGLANDIN DEHYDROGENASE [NAD(+)]"/>
    <property type="match status" value="1"/>
</dbReference>
<evidence type="ECO:0000256" key="2">
    <source>
        <dbReference type="ARBA" id="ARBA00023002"/>
    </source>
</evidence>
<dbReference type="AlphaFoldDB" id="A0A0D2WV57"/>
<evidence type="ECO:0000313" key="4">
    <source>
        <dbReference type="EMBL" id="KJE96630.1"/>
    </source>
</evidence>
<dbReference type="EMBL" id="KE346371">
    <property type="protein sequence ID" value="KJE96630.1"/>
    <property type="molecule type" value="Genomic_DNA"/>
</dbReference>
<dbReference type="Gene3D" id="3.40.50.720">
    <property type="entry name" value="NAD(P)-binding Rossmann-like Domain"/>
    <property type="match status" value="1"/>
</dbReference>
<keyword evidence="2" id="KW-0560">Oxidoreductase</keyword>
<proteinExistence type="inferred from homology"/>
<dbReference type="Pfam" id="PF00106">
    <property type="entry name" value="adh_short"/>
    <property type="match status" value="1"/>
</dbReference>
<dbReference type="SUPFAM" id="SSF51735">
    <property type="entry name" value="NAD(P)-binding Rossmann-fold domains"/>
    <property type="match status" value="1"/>
</dbReference>
<dbReference type="PRINTS" id="PR00080">
    <property type="entry name" value="SDRFAMILY"/>
</dbReference>
<evidence type="ECO:0000313" key="5">
    <source>
        <dbReference type="Proteomes" id="UP000008743"/>
    </source>
</evidence>
<accession>A0A0D2WV57</accession>
<dbReference type="PANTHER" id="PTHR44229:SF4">
    <property type="entry name" value="15-HYDROXYPROSTAGLANDIN DEHYDROGENASE [NAD(+)]"/>
    <property type="match status" value="1"/>
</dbReference>
<protein>
    <submittedName>
        <fullName evidence="4">15-hydroxyprostaglandin dehydrogenase</fullName>
    </submittedName>
</protein>
<dbReference type="PRINTS" id="PR00081">
    <property type="entry name" value="GDHRDH"/>
</dbReference>
<dbReference type="Proteomes" id="UP000008743">
    <property type="component" value="Unassembled WGS sequence"/>
</dbReference>